<dbReference type="InterPro" id="IPR013762">
    <property type="entry name" value="Integrase-like_cat_sf"/>
</dbReference>
<dbReference type="InterPro" id="IPR002104">
    <property type="entry name" value="Integrase_catalytic"/>
</dbReference>
<reference evidence="7 8" key="1">
    <citation type="submission" date="2006-03" db="EMBL/GenBank/DDBJ databases">
        <authorList>
            <person name="Giovannoni S.J."/>
            <person name="Cho J.-C."/>
            <person name="Ferriera S."/>
            <person name="Johnson J."/>
            <person name="Kravitz S."/>
            <person name="Halpern A."/>
            <person name="Remington K."/>
            <person name="Beeson K."/>
            <person name="Tran B."/>
            <person name="Rogers Y.-H."/>
            <person name="Friedman R."/>
            <person name="Venter J.C."/>
        </authorList>
    </citation>
    <scope>NUCLEOTIDE SEQUENCE [LARGE SCALE GENOMIC DNA]</scope>
    <source>
        <strain evidence="7 8">HTCC2207</strain>
    </source>
</reference>
<dbReference type="InterPro" id="IPR011010">
    <property type="entry name" value="DNA_brk_join_enz"/>
</dbReference>
<dbReference type="EMBL" id="AAPI01000005">
    <property type="protein sequence ID" value="EAS46725.1"/>
    <property type="molecule type" value="Genomic_DNA"/>
</dbReference>
<evidence type="ECO:0000259" key="6">
    <source>
        <dbReference type="PROSITE" id="PS51900"/>
    </source>
</evidence>
<feature type="domain" description="Tyr recombinase" evidence="5">
    <location>
        <begin position="197"/>
        <end position="379"/>
    </location>
</feature>
<dbReference type="OrthoDB" id="9784724at2"/>
<feature type="domain" description="Core-binding (CB)" evidence="6">
    <location>
        <begin position="93"/>
        <end position="174"/>
    </location>
</feature>
<keyword evidence="2 4" id="KW-0238">DNA-binding</keyword>
<sequence length="383" mass="42964">MRYTQKHPQHTYIKRDVYYFSRVIPSDLKHHYSKSRIIQSLKTKSARRATVASKMLSAKLDDYWLGLRLKQVDVPASHLLVSGATVNLESNLPTIDEALETYLRIKGRGKSDLFFSHTKRSIKYLTDCLGSRSLDQYTSADAAQLRDWFVLRGLAIASIKRNFGSIKAVVNFVILEQGLTCSNPFNGVYLHSDNSSKKRRPIATNNLKAIQAKCLELDDDLRHLVSLISDTGMRLSEATGLMKSDINLDCDYPHIVITPYPHRSLKTLSSERIVPLVGQSLWAAKRIIGTSTSVYSFPRYTSSSRCNANSASAAINKWIKTVADSDAVIHGLRHSFRDRLRAVEAPSEVIDQLGGWSLKTVGQGYGDGYSVEILSKWLEKIVI</sequence>
<protein>
    <submittedName>
        <fullName evidence="7">Phage integrase</fullName>
    </submittedName>
</protein>
<evidence type="ECO:0000313" key="7">
    <source>
        <dbReference type="EMBL" id="EAS46725.1"/>
    </source>
</evidence>
<evidence type="ECO:0000313" key="8">
    <source>
        <dbReference type="Proteomes" id="UP000005555"/>
    </source>
</evidence>
<gene>
    <name evidence="7" type="ORF">GB2207_03774</name>
</gene>
<dbReference type="InterPro" id="IPR044068">
    <property type="entry name" value="CB"/>
</dbReference>
<dbReference type="HOGENOM" id="CLU_043523_3_0_6"/>
<dbReference type="SUPFAM" id="SSF56349">
    <property type="entry name" value="DNA breaking-rejoining enzymes"/>
    <property type="match status" value="1"/>
</dbReference>
<keyword evidence="3" id="KW-0233">DNA recombination</keyword>
<dbReference type="Gene3D" id="1.10.443.10">
    <property type="entry name" value="Intergrase catalytic core"/>
    <property type="match status" value="1"/>
</dbReference>
<dbReference type="GO" id="GO:0015074">
    <property type="term" value="P:DNA integration"/>
    <property type="evidence" value="ECO:0007669"/>
    <property type="project" value="UniProtKB-KW"/>
</dbReference>
<dbReference type="InterPro" id="IPR046668">
    <property type="entry name" value="DUF6538"/>
</dbReference>
<keyword evidence="1" id="KW-0229">DNA integration</keyword>
<dbReference type="Pfam" id="PF20172">
    <property type="entry name" value="DUF6538"/>
    <property type="match status" value="1"/>
</dbReference>
<dbReference type="Pfam" id="PF00589">
    <property type="entry name" value="Phage_integrase"/>
    <property type="match status" value="1"/>
</dbReference>
<dbReference type="Proteomes" id="UP000005555">
    <property type="component" value="Unassembled WGS sequence"/>
</dbReference>
<dbReference type="PROSITE" id="PS51900">
    <property type="entry name" value="CB"/>
    <property type="match status" value="1"/>
</dbReference>
<evidence type="ECO:0000256" key="2">
    <source>
        <dbReference type="ARBA" id="ARBA00023125"/>
    </source>
</evidence>
<organism evidence="7 8">
    <name type="scientific">gamma proteobacterium HTCC2207</name>
    <dbReference type="NCBI Taxonomy" id="314287"/>
    <lineage>
        <taxon>Bacteria</taxon>
        <taxon>Pseudomonadati</taxon>
        <taxon>Pseudomonadota</taxon>
        <taxon>Gammaproteobacteria</taxon>
        <taxon>Cellvibrionales</taxon>
        <taxon>Porticoccaceae</taxon>
        <taxon>SAR92 clade</taxon>
    </lineage>
</organism>
<name>Q1YR83_9GAMM</name>
<keyword evidence="8" id="KW-1185">Reference proteome</keyword>
<evidence type="ECO:0000259" key="5">
    <source>
        <dbReference type="PROSITE" id="PS51898"/>
    </source>
</evidence>
<dbReference type="STRING" id="314287.GB2207_03774"/>
<dbReference type="PROSITE" id="PS51898">
    <property type="entry name" value="TYR_RECOMBINASE"/>
    <property type="match status" value="1"/>
</dbReference>
<dbReference type="eggNOG" id="COG0582">
    <property type="taxonomic scope" value="Bacteria"/>
</dbReference>
<evidence type="ECO:0000256" key="3">
    <source>
        <dbReference type="ARBA" id="ARBA00023172"/>
    </source>
</evidence>
<proteinExistence type="predicted"/>
<dbReference type="GO" id="GO:0006310">
    <property type="term" value="P:DNA recombination"/>
    <property type="evidence" value="ECO:0007669"/>
    <property type="project" value="UniProtKB-KW"/>
</dbReference>
<comment type="caution">
    <text evidence="7">The sequence shown here is derived from an EMBL/GenBank/DDBJ whole genome shotgun (WGS) entry which is preliminary data.</text>
</comment>
<accession>Q1YR83</accession>
<dbReference type="GO" id="GO:0003677">
    <property type="term" value="F:DNA binding"/>
    <property type="evidence" value="ECO:0007669"/>
    <property type="project" value="UniProtKB-UniRule"/>
</dbReference>
<evidence type="ECO:0000256" key="1">
    <source>
        <dbReference type="ARBA" id="ARBA00022908"/>
    </source>
</evidence>
<evidence type="ECO:0000256" key="4">
    <source>
        <dbReference type="PROSITE-ProRule" id="PRU01248"/>
    </source>
</evidence>
<dbReference type="AlphaFoldDB" id="Q1YR83"/>